<dbReference type="PANTHER" id="PTHR35534">
    <property type="entry name" value="50S RIBOSOMAL PROTEIN L32"/>
    <property type="match status" value="1"/>
</dbReference>
<dbReference type="Proteomes" id="UP000189722">
    <property type="component" value="Unassembled WGS sequence"/>
</dbReference>
<dbReference type="GO" id="GO:0003735">
    <property type="term" value="F:structural constituent of ribosome"/>
    <property type="evidence" value="ECO:0007669"/>
    <property type="project" value="InterPro"/>
</dbReference>
<evidence type="ECO:0000256" key="2">
    <source>
        <dbReference type="ARBA" id="ARBA00022980"/>
    </source>
</evidence>
<keyword evidence="9" id="KW-1185">Reference proteome</keyword>
<reference evidence="6 9" key="2">
    <citation type="journal article" date="2023" name="Int. J. Syst. Evol. Microbiol.">
        <title>The observation of taxonomic boundaries for the 16SrII and 16SrXXV phytoplasmas using genome-based delimitation.</title>
        <authorList>
            <person name="Rodrigues Jardim B."/>
            <person name="Tran-Nguyen L.T.T."/>
            <person name="Gambley C."/>
            <person name="Al-Sadi A.M."/>
            <person name="Al-Subhi A.M."/>
            <person name="Foissac X."/>
            <person name="Salar P."/>
            <person name="Cai H."/>
            <person name="Yang J.Y."/>
            <person name="Davis R."/>
            <person name="Jones L."/>
            <person name="Rodoni B."/>
            <person name="Constable F.E."/>
        </authorList>
    </citation>
    <scope>NUCLEOTIDE SEQUENCE [LARGE SCALE GENOMIC DNA]</scope>
    <source>
        <strain evidence="6">BAWM-OMN-P75</strain>
    </source>
</reference>
<evidence type="ECO:0000313" key="8">
    <source>
        <dbReference type="Proteomes" id="UP000189722"/>
    </source>
</evidence>
<dbReference type="SUPFAM" id="SSF57829">
    <property type="entry name" value="Zn-binding ribosomal proteins"/>
    <property type="match status" value="1"/>
</dbReference>
<evidence type="ECO:0000313" key="9">
    <source>
        <dbReference type="Proteomes" id="UP001383392"/>
    </source>
</evidence>
<dbReference type="InterPro" id="IPR002677">
    <property type="entry name" value="Ribosomal_bL32"/>
</dbReference>
<dbReference type="GO" id="GO:0015934">
    <property type="term" value="C:large ribosomal subunit"/>
    <property type="evidence" value="ECO:0007669"/>
    <property type="project" value="InterPro"/>
</dbReference>
<accession>A0A1S9M1X0</accession>
<evidence type="ECO:0000256" key="1">
    <source>
        <dbReference type="ARBA" id="ARBA00008560"/>
    </source>
</evidence>
<dbReference type="STRING" id="180978.B2G44_01045"/>
<reference evidence="7 8" key="1">
    <citation type="submission" date="2017-02" db="EMBL/GenBank/DDBJ databases">
        <title>A draft genome of 'Candidatus Phytoplasma aurantifolia' the agent of the witches-broom disease of lime.</title>
        <authorList>
            <person name="Foissac X."/>
            <person name="Carle P."/>
        </authorList>
    </citation>
    <scope>NUCLEOTIDE SEQUENCE [LARGE SCALE GENOMIC DNA]</scope>
    <source>
        <strain evidence="7 8">WBDL</strain>
    </source>
</reference>
<dbReference type="Pfam" id="PF01783">
    <property type="entry name" value="Ribosomal_L32p"/>
    <property type="match status" value="1"/>
</dbReference>
<proteinExistence type="inferred from homology"/>
<dbReference type="NCBIfam" id="TIGR01031">
    <property type="entry name" value="rpmF_bact"/>
    <property type="match status" value="1"/>
</dbReference>
<dbReference type="OrthoDB" id="9812874at2"/>
<dbReference type="PANTHER" id="PTHR35534:SF1">
    <property type="entry name" value="LARGE RIBOSOMAL SUBUNIT PROTEIN BL32"/>
    <property type="match status" value="1"/>
</dbReference>
<gene>
    <name evidence="5 6" type="primary">rpmF</name>
    <name evidence="7" type="ORF">B2G44_01045</name>
    <name evidence="6" type="ORF">OC712_01570</name>
</gene>
<name>A0A1S9M1X0_9MOLU</name>
<protein>
    <recommendedName>
        <fullName evidence="4 5">Large ribosomal subunit protein bL32</fullName>
    </recommendedName>
</protein>
<evidence type="ECO:0000313" key="7">
    <source>
        <dbReference type="EMBL" id="OOP59250.1"/>
    </source>
</evidence>
<dbReference type="RefSeq" id="WP_078123010.1">
    <property type="nucleotide sequence ID" value="NZ_JAOSJG010000012.1"/>
</dbReference>
<dbReference type="EMBL" id="JAOSJG010000012">
    <property type="protein sequence ID" value="MEK0309166.1"/>
    <property type="molecule type" value="Genomic_DNA"/>
</dbReference>
<comment type="similarity">
    <text evidence="1 5">Belongs to the bacterial ribosomal protein bL32 family.</text>
</comment>
<sequence>MAVPFRRTSKTAKRKRRTHYKLKTPTLILCPDTKKLTLPHRLTKNGSSFYKNKLISKIQNTN</sequence>
<dbReference type="GO" id="GO:0006412">
    <property type="term" value="P:translation"/>
    <property type="evidence" value="ECO:0007669"/>
    <property type="project" value="UniProtKB-UniRule"/>
</dbReference>
<dbReference type="EMBL" id="MWKN01000025">
    <property type="protein sequence ID" value="OOP59250.1"/>
    <property type="molecule type" value="Genomic_DNA"/>
</dbReference>
<evidence type="ECO:0000256" key="5">
    <source>
        <dbReference type="HAMAP-Rule" id="MF_00340"/>
    </source>
</evidence>
<dbReference type="HAMAP" id="MF_00340">
    <property type="entry name" value="Ribosomal_bL32"/>
    <property type="match status" value="1"/>
</dbReference>
<keyword evidence="2 5" id="KW-0689">Ribosomal protein</keyword>
<evidence type="ECO:0000313" key="6">
    <source>
        <dbReference type="EMBL" id="MEK0309166.1"/>
    </source>
</evidence>
<comment type="caution">
    <text evidence="7">The sequence shown here is derived from an EMBL/GenBank/DDBJ whole genome shotgun (WGS) entry which is preliminary data.</text>
</comment>
<evidence type="ECO:0000256" key="3">
    <source>
        <dbReference type="ARBA" id="ARBA00023274"/>
    </source>
</evidence>
<evidence type="ECO:0000256" key="4">
    <source>
        <dbReference type="ARBA" id="ARBA00035178"/>
    </source>
</evidence>
<dbReference type="AlphaFoldDB" id="A0A1S9M1X0"/>
<dbReference type="InterPro" id="IPR011332">
    <property type="entry name" value="Ribosomal_zn-bd"/>
</dbReference>
<dbReference type="Proteomes" id="UP001383392">
    <property type="component" value="Unassembled WGS sequence"/>
</dbReference>
<dbReference type="InterPro" id="IPR044957">
    <property type="entry name" value="Ribosomal_bL32_bact"/>
</dbReference>
<organism evidence="7 8">
    <name type="scientific">Candidatus Phytoplasma citri</name>
    <dbReference type="NCBI Taxonomy" id="180978"/>
    <lineage>
        <taxon>Bacteria</taxon>
        <taxon>Bacillati</taxon>
        <taxon>Mycoplasmatota</taxon>
        <taxon>Mollicutes</taxon>
        <taxon>Acholeplasmatales</taxon>
        <taxon>Acholeplasmataceae</taxon>
        <taxon>Candidatus Phytoplasma</taxon>
        <taxon>16SrII (Peanut WB group)</taxon>
    </lineage>
</organism>
<keyword evidence="3 5" id="KW-0687">Ribonucleoprotein</keyword>